<comment type="caution">
    <text evidence="6">The sequence shown here is derived from an EMBL/GenBank/DDBJ whole genome shotgun (WGS) entry which is preliminary data.</text>
</comment>
<evidence type="ECO:0000259" key="5">
    <source>
        <dbReference type="PROSITE" id="PS51918"/>
    </source>
</evidence>
<keyword evidence="2" id="KW-0479">Metal-binding</keyword>
<name>A0A918YPX6_9ACTN</name>
<keyword evidence="4" id="KW-0411">Iron-sulfur</keyword>
<proteinExistence type="predicted"/>
<dbReference type="EMBL" id="BMVG01000028">
    <property type="protein sequence ID" value="GHE11357.1"/>
    <property type="molecule type" value="Genomic_DNA"/>
</dbReference>
<dbReference type="InterPro" id="IPR013785">
    <property type="entry name" value="Aldolase_TIM"/>
</dbReference>
<evidence type="ECO:0000256" key="4">
    <source>
        <dbReference type="ARBA" id="ARBA00023014"/>
    </source>
</evidence>
<dbReference type="SMART" id="SM00729">
    <property type="entry name" value="Elp3"/>
    <property type="match status" value="1"/>
</dbReference>
<evidence type="ECO:0000313" key="7">
    <source>
        <dbReference type="Proteomes" id="UP000655443"/>
    </source>
</evidence>
<dbReference type="InterPro" id="IPR050377">
    <property type="entry name" value="Radical_SAM_PqqE_MftC-like"/>
</dbReference>
<reference evidence="6" key="2">
    <citation type="submission" date="2020-09" db="EMBL/GenBank/DDBJ databases">
        <authorList>
            <person name="Sun Q."/>
            <person name="Ohkuma M."/>
        </authorList>
    </citation>
    <scope>NUCLEOTIDE SEQUENCE</scope>
    <source>
        <strain evidence="6">JCM 4714</strain>
    </source>
</reference>
<sequence>MTKTVGDRCRFRPPAEGATVVWEVTNYCNLACKHCLSDSSPQIPRSGDLSTSRFLDAVREMVSSGVTEFYLTGGEPFAREDLVEIIAAIDPKVAEVYVNSNGYFITQETAESLRGTALRRITVSVDGHNRESQALVRNKPTSFDRAIVAVERLLAAGVPVRVSHVIHPGNVEHVAAFCAEMALLGVEALVINSVFPAGRAARHPELGLSPERKQRLFEELTELQEKYKQLGMQIDHSLGKPQPSDVEGCPAGQSVFFVAPNGDLATCSWLYKLDQDRFRLGNLEEASFTELRTGVESMMRPVRELATACPLPLLSLPVIQS</sequence>
<dbReference type="SUPFAM" id="SSF102114">
    <property type="entry name" value="Radical SAM enzymes"/>
    <property type="match status" value="1"/>
</dbReference>
<evidence type="ECO:0000256" key="3">
    <source>
        <dbReference type="ARBA" id="ARBA00023004"/>
    </source>
</evidence>
<dbReference type="InterPro" id="IPR058240">
    <property type="entry name" value="rSAM_sf"/>
</dbReference>
<dbReference type="GO" id="GO:0051536">
    <property type="term" value="F:iron-sulfur cluster binding"/>
    <property type="evidence" value="ECO:0007669"/>
    <property type="project" value="UniProtKB-KW"/>
</dbReference>
<dbReference type="PROSITE" id="PS51918">
    <property type="entry name" value="RADICAL_SAM"/>
    <property type="match status" value="1"/>
</dbReference>
<dbReference type="InterPro" id="IPR007197">
    <property type="entry name" value="rSAM"/>
</dbReference>
<feature type="domain" description="Radical SAM core" evidence="5">
    <location>
        <begin position="14"/>
        <end position="233"/>
    </location>
</feature>
<reference evidence="6" key="1">
    <citation type="journal article" date="2014" name="Int. J. Syst. Evol. Microbiol.">
        <title>Complete genome sequence of Corynebacterium casei LMG S-19264T (=DSM 44701T), isolated from a smear-ripened cheese.</title>
        <authorList>
            <consortium name="US DOE Joint Genome Institute (JGI-PGF)"/>
            <person name="Walter F."/>
            <person name="Albersmeier A."/>
            <person name="Kalinowski J."/>
            <person name="Ruckert C."/>
        </authorList>
    </citation>
    <scope>NUCLEOTIDE SEQUENCE</scope>
    <source>
        <strain evidence="6">JCM 4714</strain>
    </source>
</reference>
<dbReference type="GO" id="GO:0046872">
    <property type="term" value="F:metal ion binding"/>
    <property type="evidence" value="ECO:0007669"/>
    <property type="project" value="UniProtKB-KW"/>
</dbReference>
<dbReference type="AlphaFoldDB" id="A0A918YPX6"/>
<evidence type="ECO:0000313" key="6">
    <source>
        <dbReference type="EMBL" id="GHE11357.1"/>
    </source>
</evidence>
<dbReference type="Gene3D" id="3.20.20.70">
    <property type="entry name" value="Aldolase class I"/>
    <property type="match status" value="1"/>
</dbReference>
<keyword evidence="3" id="KW-0408">Iron</keyword>
<dbReference type="GO" id="GO:0003824">
    <property type="term" value="F:catalytic activity"/>
    <property type="evidence" value="ECO:0007669"/>
    <property type="project" value="InterPro"/>
</dbReference>
<dbReference type="CDD" id="cd21109">
    <property type="entry name" value="SPASM"/>
    <property type="match status" value="1"/>
</dbReference>
<dbReference type="PANTHER" id="PTHR11228:SF7">
    <property type="entry name" value="PQQA PEPTIDE CYCLASE"/>
    <property type="match status" value="1"/>
</dbReference>
<dbReference type="InterPro" id="IPR006638">
    <property type="entry name" value="Elp3/MiaA/NifB-like_rSAM"/>
</dbReference>
<keyword evidence="7" id="KW-1185">Reference proteome</keyword>
<organism evidence="6 7">
    <name type="scientific">Streptomyces alanosinicus</name>
    <dbReference type="NCBI Taxonomy" id="68171"/>
    <lineage>
        <taxon>Bacteria</taxon>
        <taxon>Bacillati</taxon>
        <taxon>Actinomycetota</taxon>
        <taxon>Actinomycetes</taxon>
        <taxon>Kitasatosporales</taxon>
        <taxon>Streptomycetaceae</taxon>
        <taxon>Streptomyces</taxon>
    </lineage>
</organism>
<dbReference type="RefSeq" id="WP_189957706.1">
    <property type="nucleotide sequence ID" value="NZ_BMVG01000028.1"/>
</dbReference>
<dbReference type="CDD" id="cd01335">
    <property type="entry name" value="Radical_SAM"/>
    <property type="match status" value="1"/>
</dbReference>
<keyword evidence="1" id="KW-0949">S-adenosyl-L-methionine</keyword>
<dbReference type="SFLD" id="SFLDS00029">
    <property type="entry name" value="Radical_SAM"/>
    <property type="match status" value="1"/>
</dbReference>
<gene>
    <name evidence="6" type="ORF">GCM10010339_70680</name>
</gene>
<dbReference type="PANTHER" id="PTHR11228">
    <property type="entry name" value="RADICAL SAM DOMAIN PROTEIN"/>
    <property type="match status" value="1"/>
</dbReference>
<dbReference type="Pfam" id="PF04055">
    <property type="entry name" value="Radical_SAM"/>
    <property type="match status" value="1"/>
</dbReference>
<protein>
    <submittedName>
        <fullName evidence="6">Radical SAM/SPASM domain-containing protein</fullName>
    </submittedName>
</protein>
<accession>A0A918YPX6</accession>
<dbReference type="SFLD" id="SFLDG01067">
    <property type="entry name" value="SPASM/twitch_domain_containing"/>
    <property type="match status" value="1"/>
</dbReference>
<evidence type="ECO:0000256" key="2">
    <source>
        <dbReference type="ARBA" id="ARBA00022723"/>
    </source>
</evidence>
<dbReference type="SFLD" id="SFLDG01386">
    <property type="entry name" value="main_SPASM_domain-containing"/>
    <property type="match status" value="1"/>
</dbReference>
<evidence type="ECO:0000256" key="1">
    <source>
        <dbReference type="ARBA" id="ARBA00022691"/>
    </source>
</evidence>
<dbReference type="Proteomes" id="UP000655443">
    <property type="component" value="Unassembled WGS sequence"/>
</dbReference>